<proteinExistence type="predicted"/>
<name>A0A0M0JFE3_9EUKA</name>
<feature type="region of interest" description="Disordered" evidence="1">
    <location>
        <begin position="78"/>
        <end position="105"/>
    </location>
</feature>
<protein>
    <submittedName>
        <fullName evidence="2">Uncharacterized protein</fullName>
    </submittedName>
</protein>
<comment type="caution">
    <text evidence="2">The sequence shown here is derived from an EMBL/GenBank/DDBJ whole genome shotgun (WGS) entry which is preliminary data.</text>
</comment>
<organism evidence="2 3">
    <name type="scientific">Chrysochromulina tobinii</name>
    <dbReference type="NCBI Taxonomy" id="1460289"/>
    <lineage>
        <taxon>Eukaryota</taxon>
        <taxon>Haptista</taxon>
        <taxon>Haptophyta</taxon>
        <taxon>Prymnesiophyceae</taxon>
        <taxon>Prymnesiales</taxon>
        <taxon>Chrysochromulinaceae</taxon>
        <taxon>Chrysochromulina</taxon>
    </lineage>
</organism>
<keyword evidence="3" id="KW-1185">Reference proteome</keyword>
<evidence type="ECO:0000313" key="2">
    <source>
        <dbReference type="EMBL" id="KOO25077.1"/>
    </source>
</evidence>
<reference evidence="3" key="1">
    <citation type="journal article" date="2015" name="PLoS Genet.">
        <title>Genome Sequence and Transcriptome Analyses of Chrysochromulina tobin: Metabolic Tools for Enhanced Algal Fitness in the Prominent Order Prymnesiales (Haptophyceae).</title>
        <authorList>
            <person name="Hovde B.T."/>
            <person name="Deodato C.R."/>
            <person name="Hunsperger H.M."/>
            <person name="Ryken S.A."/>
            <person name="Yost W."/>
            <person name="Jha R.K."/>
            <person name="Patterson J."/>
            <person name="Monnat R.J. Jr."/>
            <person name="Barlow S.B."/>
            <person name="Starkenburg S.R."/>
            <person name="Cattolico R.A."/>
        </authorList>
    </citation>
    <scope>NUCLEOTIDE SEQUENCE</scope>
    <source>
        <strain evidence="3">CCMP291</strain>
    </source>
</reference>
<dbReference type="AlphaFoldDB" id="A0A0M0JFE3"/>
<accession>A0A0M0JFE3</accession>
<feature type="compositionally biased region" description="Polar residues" evidence="1">
    <location>
        <begin position="82"/>
        <end position="94"/>
    </location>
</feature>
<gene>
    <name evidence="2" type="ORF">Ctob_012197</name>
</gene>
<evidence type="ECO:0000313" key="3">
    <source>
        <dbReference type="Proteomes" id="UP000037460"/>
    </source>
</evidence>
<dbReference type="Proteomes" id="UP000037460">
    <property type="component" value="Unassembled WGS sequence"/>
</dbReference>
<evidence type="ECO:0000256" key="1">
    <source>
        <dbReference type="SAM" id="MobiDB-lite"/>
    </source>
</evidence>
<sequence>MKEVVSFQNAATRYSDTIAARAAGMKTRSTSASSLALMTKITSTTAAQHMWSQHMGSQTQKRKMLLKCAITTVRREGFHSASRMSGSRKLQSRTLEMGLVSTAPA</sequence>
<dbReference type="EMBL" id="JWZX01003021">
    <property type="protein sequence ID" value="KOO25077.1"/>
    <property type="molecule type" value="Genomic_DNA"/>
</dbReference>